<keyword evidence="3" id="KW-1185">Reference proteome</keyword>
<dbReference type="EMBL" id="VMNH01000034">
    <property type="protein sequence ID" value="TVO68592.1"/>
    <property type="molecule type" value="Genomic_DNA"/>
</dbReference>
<dbReference type="PANTHER" id="PTHR33221">
    <property type="entry name" value="WINGED HELIX-TURN-HELIX TRANSCRIPTIONAL REGULATOR, RRF2 FAMILY"/>
    <property type="match status" value="1"/>
</dbReference>
<dbReference type="InterPro" id="IPR036388">
    <property type="entry name" value="WH-like_DNA-bd_sf"/>
</dbReference>
<dbReference type="PANTHER" id="PTHR33221:SF5">
    <property type="entry name" value="HTH-TYPE TRANSCRIPTIONAL REGULATOR ISCR"/>
    <property type="match status" value="1"/>
</dbReference>
<dbReference type="NCBIfam" id="TIGR00738">
    <property type="entry name" value="rrf2_super"/>
    <property type="match status" value="1"/>
</dbReference>
<dbReference type="AlphaFoldDB" id="A0A557RTX6"/>
<dbReference type="InterPro" id="IPR010242">
    <property type="entry name" value="TF_HTH_IscR"/>
</dbReference>
<protein>
    <submittedName>
        <fullName evidence="2">Fe-S cluster assembly transcriptional regulator IscR</fullName>
    </submittedName>
</protein>
<evidence type="ECO:0000313" key="2">
    <source>
        <dbReference type="EMBL" id="TVO68592.1"/>
    </source>
</evidence>
<dbReference type="Gene3D" id="1.10.10.10">
    <property type="entry name" value="Winged helix-like DNA-binding domain superfamily/Winged helix DNA-binding domain"/>
    <property type="match status" value="1"/>
</dbReference>
<dbReference type="GO" id="GO:0003690">
    <property type="term" value="F:double-stranded DNA binding"/>
    <property type="evidence" value="ECO:0007669"/>
    <property type="project" value="InterPro"/>
</dbReference>
<dbReference type="NCBIfam" id="TIGR02010">
    <property type="entry name" value="IscR"/>
    <property type="match status" value="1"/>
</dbReference>
<dbReference type="OrthoDB" id="9808360at2"/>
<evidence type="ECO:0000256" key="1">
    <source>
        <dbReference type="ARBA" id="ARBA00023125"/>
    </source>
</evidence>
<accession>A0A557RTX6</accession>
<name>A0A557RTX6_9GAMM</name>
<reference evidence="2 3" key="1">
    <citation type="submission" date="2019-07" db="EMBL/GenBank/DDBJ databases">
        <title>The pathways for chlorine oxyanion respiration interact through the shared metabolite chlorate.</title>
        <authorList>
            <person name="Barnum T.P."/>
            <person name="Cheng Y."/>
            <person name="Hill K.A."/>
            <person name="Lucas L.N."/>
            <person name="Carlson H.K."/>
            <person name="Coates J.D."/>
        </authorList>
    </citation>
    <scope>NUCLEOTIDE SEQUENCE [LARGE SCALE GENOMIC DNA]</scope>
    <source>
        <strain evidence="2 3">BK-1</strain>
    </source>
</reference>
<dbReference type="InterPro" id="IPR036390">
    <property type="entry name" value="WH_DNA-bd_sf"/>
</dbReference>
<evidence type="ECO:0000313" key="3">
    <source>
        <dbReference type="Proteomes" id="UP000316649"/>
    </source>
</evidence>
<dbReference type="PROSITE" id="PS51197">
    <property type="entry name" value="HTH_RRF2_2"/>
    <property type="match status" value="1"/>
</dbReference>
<comment type="caution">
    <text evidence="2">The sequence shown here is derived from an EMBL/GenBank/DDBJ whole genome shotgun (WGS) entry which is preliminary data.</text>
</comment>
<dbReference type="GO" id="GO:0005829">
    <property type="term" value="C:cytosol"/>
    <property type="evidence" value="ECO:0007669"/>
    <property type="project" value="TreeGrafter"/>
</dbReference>
<dbReference type="FunFam" id="1.10.10.10:FF:000026">
    <property type="entry name" value="HTH-type transcriptional regulator IscR"/>
    <property type="match status" value="1"/>
</dbReference>
<dbReference type="Proteomes" id="UP000316649">
    <property type="component" value="Unassembled WGS sequence"/>
</dbReference>
<gene>
    <name evidence="2" type="primary">iscR</name>
    <name evidence="2" type="ORF">FHP88_18665</name>
</gene>
<dbReference type="RefSeq" id="WP_144360665.1">
    <property type="nucleotide sequence ID" value="NZ_VMNH01000034.1"/>
</dbReference>
<dbReference type="InterPro" id="IPR000944">
    <property type="entry name" value="Tscrpt_reg_Rrf2"/>
</dbReference>
<proteinExistence type="predicted"/>
<organism evidence="2 3">
    <name type="scientific">Sedimenticola selenatireducens</name>
    <dbReference type="NCBI Taxonomy" id="191960"/>
    <lineage>
        <taxon>Bacteria</taxon>
        <taxon>Pseudomonadati</taxon>
        <taxon>Pseudomonadota</taxon>
        <taxon>Gammaproteobacteria</taxon>
        <taxon>Chromatiales</taxon>
        <taxon>Sedimenticolaceae</taxon>
        <taxon>Sedimenticola</taxon>
    </lineage>
</organism>
<dbReference type="GO" id="GO:0003700">
    <property type="term" value="F:DNA-binding transcription factor activity"/>
    <property type="evidence" value="ECO:0007669"/>
    <property type="project" value="InterPro"/>
</dbReference>
<dbReference type="Pfam" id="PF02082">
    <property type="entry name" value="Rrf2"/>
    <property type="match status" value="1"/>
</dbReference>
<sequence>MRLTTKGRYAVTAMLDLAFHQGQGPITLADIAERQGISLSYLEQLFSRLRKKLLVASVRGPGGGYVLGKEANQIYVASVITAVDEKVDTTRCGGSHNCQDNERCLTHDLWHDLSDQIYDYLNRISLHDLMERRGAKKVAQRQDEEKRRVAGETAASADVNFSVTTSTGIQA</sequence>
<dbReference type="SUPFAM" id="SSF46785">
    <property type="entry name" value="Winged helix' DNA-binding domain"/>
    <property type="match status" value="1"/>
</dbReference>
<keyword evidence="1" id="KW-0238">DNA-binding</keyword>